<keyword evidence="3" id="KW-1185">Reference proteome</keyword>
<sequence length="122" mass="14435">MIQLETFKDLSDIEYFPSIKKDCTEHCKKKMAKIVEITMKQFTEMAVNYYKDAKLGKDSSGYSYILYCMEPDKDNDPDFLARVENKCNIKINDNNELIHNFKKPEEEGEEEEEEEKDDSKKK</sequence>
<name>F1A1C3_DICPU</name>
<dbReference type="KEGG" id="dpp:DICPUDRAFT_158329"/>
<dbReference type="RefSeq" id="XP_003293470.1">
    <property type="nucleotide sequence ID" value="XM_003293422.1"/>
</dbReference>
<dbReference type="eggNOG" id="ENOG502RIHP">
    <property type="taxonomic scope" value="Eukaryota"/>
</dbReference>
<evidence type="ECO:0000313" key="3">
    <source>
        <dbReference type="Proteomes" id="UP000001064"/>
    </source>
</evidence>
<feature type="region of interest" description="Disordered" evidence="1">
    <location>
        <begin position="98"/>
        <end position="122"/>
    </location>
</feature>
<dbReference type="FunCoup" id="F1A1C3">
    <property type="interactions" value="398"/>
</dbReference>
<dbReference type="AlphaFoldDB" id="F1A1C3"/>
<gene>
    <name evidence="2" type="ORF">DICPUDRAFT_158329</name>
</gene>
<protein>
    <submittedName>
        <fullName evidence="2">Uncharacterized protein</fullName>
    </submittedName>
</protein>
<dbReference type="GeneID" id="10511389"/>
<dbReference type="Proteomes" id="UP000001064">
    <property type="component" value="Unassembled WGS sequence"/>
</dbReference>
<proteinExistence type="predicted"/>
<feature type="compositionally biased region" description="Acidic residues" evidence="1">
    <location>
        <begin position="106"/>
        <end position="116"/>
    </location>
</feature>
<organism evidence="2 3">
    <name type="scientific">Dictyostelium purpureum</name>
    <name type="common">Slime mold</name>
    <dbReference type="NCBI Taxonomy" id="5786"/>
    <lineage>
        <taxon>Eukaryota</taxon>
        <taxon>Amoebozoa</taxon>
        <taxon>Evosea</taxon>
        <taxon>Eumycetozoa</taxon>
        <taxon>Dictyostelia</taxon>
        <taxon>Dictyosteliales</taxon>
        <taxon>Dictyosteliaceae</taxon>
        <taxon>Dictyostelium</taxon>
    </lineage>
</organism>
<dbReference type="OMA" id="NCEGELD"/>
<accession>F1A1C3</accession>
<evidence type="ECO:0000313" key="2">
    <source>
        <dbReference type="EMBL" id="EGC30004.1"/>
    </source>
</evidence>
<evidence type="ECO:0000256" key="1">
    <source>
        <dbReference type="SAM" id="MobiDB-lite"/>
    </source>
</evidence>
<reference evidence="3" key="1">
    <citation type="journal article" date="2011" name="Genome Biol.">
        <title>Comparative genomics of the social amoebae Dictyostelium discoideum and Dictyostelium purpureum.</title>
        <authorList>
            <consortium name="US DOE Joint Genome Institute (JGI-PGF)"/>
            <person name="Sucgang R."/>
            <person name="Kuo A."/>
            <person name="Tian X."/>
            <person name="Salerno W."/>
            <person name="Parikh A."/>
            <person name="Feasley C.L."/>
            <person name="Dalin E."/>
            <person name="Tu H."/>
            <person name="Huang E."/>
            <person name="Barry K."/>
            <person name="Lindquist E."/>
            <person name="Shapiro H."/>
            <person name="Bruce D."/>
            <person name="Schmutz J."/>
            <person name="Salamov A."/>
            <person name="Fey P."/>
            <person name="Gaudet P."/>
            <person name="Anjard C."/>
            <person name="Babu M.M."/>
            <person name="Basu S."/>
            <person name="Bushmanova Y."/>
            <person name="van der Wel H."/>
            <person name="Katoh-Kurasawa M."/>
            <person name="Dinh C."/>
            <person name="Coutinho P.M."/>
            <person name="Saito T."/>
            <person name="Elias M."/>
            <person name="Schaap P."/>
            <person name="Kay R.R."/>
            <person name="Henrissat B."/>
            <person name="Eichinger L."/>
            <person name="Rivero F."/>
            <person name="Putnam N.H."/>
            <person name="West C.M."/>
            <person name="Loomis W.F."/>
            <person name="Chisholm R.L."/>
            <person name="Shaulsky G."/>
            <person name="Strassmann J.E."/>
            <person name="Queller D.C."/>
            <person name="Kuspa A."/>
            <person name="Grigoriev I.V."/>
        </authorList>
    </citation>
    <scope>NUCLEOTIDE SEQUENCE [LARGE SCALE GENOMIC DNA]</scope>
    <source>
        <strain evidence="3">QSDP1</strain>
    </source>
</reference>
<dbReference type="EMBL" id="GL871368">
    <property type="protein sequence ID" value="EGC30004.1"/>
    <property type="molecule type" value="Genomic_DNA"/>
</dbReference>
<dbReference type="InParanoid" id="F1A1C3"/>
<dbReference type="VEuPathDB" id="AmoebaDB:DICPUDRAFT_158329"/>